<feature type="signal peptide" evidence="1">
    <location>
        <begin position="1"/>
        <end position="22"/>
    </location>
</feature>
<dbReference type="PROSITE" id="PS51257">
    <property type="entry name" value="PROKAR_LIPOPROTEIN"/>
    <property type="match status" value="1"/>
</dbReference>
<sequence length="361" mass="40877">MRPFYCFLITLLLTACAPYSNKKQTTLPPANAAHPLTVLAFGSCNSQERDQPLWLPILKNKPQLWVWLGDNIYGDTDDMQVMAAKYQKQLAEPNYRKLMATTPMIGTWDDHDFGHDNAGKEYPQKAESQRLFWDFMQEPQDSPLRQQDGVYNAHTYGPPGRQVKIILLDSRTHRDSLLRQNGRYVPNFNGDLLGETQWQWLEQELKNSSAQFNIIGNGIQVIQEESGGEKWANFPTARKRIFDLIARTQARGVILLSGDRHVAELAKITWPGISYPVYDLTSSGLTHSLGGGLKEGMPNRYRVGKVHDKLNFGLLRFDWGPEKKTVSLEIKGRHNKSHQLVKVEYLTAASGINPKPSSGTE</sequence>
<dbReference type="PANTHER" id="PTHR33987">
    <property type="entry name" value="CALCINEURIN-LIKE METALLO-PHOSPHOESTERASE SUPERFAMILY PROTEIN"/>
    <property type="match status" value="1"/>
</dbReference>
<evidence type="ECO:0000259" key="2">
    <source>
        <dbReference type="Pfam" id="PF09423"/>
    </source>
</evidence>
<dbReference type="PANTHER" id="PTHR33987:SF1">
    <property type="entry name" value="CALCINEURIN-LIKE METALLO-PHOSPHOESTERASE SUPERFAMILY PROTEIN"/>
    <property type="match status" value="1"/>
</dbReference>
<evidence type="ECO:0000313" key="4">
    <source>
        <dbReference type="Proteomes" id="UP000253919"/>
    </source>
</evidence>
<dbReference type="Proteomes" id="UP000253919">
    <property type="component" value="Unassembled WGS sequence"/>
</dbReference>
<dbReference type="CDD" id="cd07389">
    <property type="entry name" value="MPP_PhoD"/>
    <property type="match status" value="1"/>
</dbReference>
<gene>
    <name evidence="3" type="ORF">AHMF7616_00660</name>
</gene>
<keyword evidence="4" id="KW-1185">Reference proteome</keyword>
<organism evidence="3 4">
    <name type="scientific">Adhaeribacter pallidiroseus</name>
    <dbReference type="NCBI Taxonomy" id="2072847"/>
    <lineage>
        <taxon>Bacteria</taxon>
        <taxon>Pseudomonadati</taxon>
        <taxon>Bacteroidota</taxon>
        <taxon>Cytophagia</taxon>
        <taxon>Cytophagales</taxon>
        <taxon>Hymenobacteraceae</taxon>
        <taxon>Adhaeribacter</taxon>
    </lineage>
</organism>
<dbReference type="InterPro" id="IPR018946">
    <property type="entry name" value="PhoD-like_MPP"/>
</dbReference>
<evidence type="ECO:0000313" key="3">
    <source>
        <dbReference type="EMBL" id="RDC62069.1"/>
    </source>
</evidence>
<dbReference type="SUPFAM" id="SSF56300">
    <property type="entry name" value="Metallo-dependent phosphatases"/>
    <property type="match status" value="1"/>
</dbReference>
<keyword evidence="3" id="KW-0378">Hydrolase</keyword>
<feature type="chain" id="PRO_5016826478" evidence="1">
    <location>
        <begin position="23"/>
        <end position="361"/>
    </location>
</feature>
<keyword evidence="1" id="KW-0732">Signal</keyword>
<dbReference type="Pfam" id="PF09423">
    <property type="entry name" value="PhoD"/>
    <property type="match status" value="1"/>
</dbReference>
<proteinExistence type="predicted"/>
<name>A0A369QGP9_9BACT</name>
<dbReference type="GO" id="GO:0004035">
    <property type="term" value="F:alkaline phosphatase activity"/>
    <property type="evidence" value="ECO:0007669"/>
    <property type="project" value="UniProtKB-EC"/>
</dbReference>
<dbReference type="InterPro" id="IPR038607">
    <property type="entry name" value="PhoD-like_sf"/>
</dbReference>
<comment type="caution">
    <text evidence="3">The sequence shown here is derived from an EMBL/GenBank/DDBJ whole genome shotgun (WGS) entry which is preliminary data.</text>
</comment>
<accession>A0A369QGP9</accession>
<evidence type="ECO:0000256" key="1">
    <source>
        <dbReference type="SAM" id="SignalP"/>
    </source>
</evidence>
<feature type="domain" description="PhoD-like phosphatase metallophosphatase" evidence="2">
    <location>
        <begin position="84"/>
        <end position="270"/>
    </location>
</feature>
<reference evidence="3 4" key="1">
    <citation type="submission" date="2018-04" db="EMBL/GenBank/DDBJ databases">
        <title>Adhaeribacter sp. HMF7616 genome sequencing and assembly.</title>
        <authorList>
            <person name="Kang H."/>
            <person name="Kang J."/>
            <person name="Cha I."/>
            <person name="Kim H."/>
            <person name="Joh K."/>
        </authorList>
    </citation>
    <scope>NUCLEOTIDE SEQUENCE [LARGE SCALE GENOMIC DNA]</scope>
    <source>
        <strain evidence="3 4">HMF7616</strain>
    </source>
</reference>
<dbReference type="Gene3D" id="3.60.21.70">
    <property type="entry name" value="PhoD-like phosphatase"/>
    <property type="match status" value="1"/>
</dbReference>
<dbReference type="EMBL" id="QASA01000001">
    <property type="protein sequence ID" value="RDC62069.1"/>
    <property type="molecule type" value="Genomic_DNA"/>
</dbReference>
<dbReference type="InterPro" id="IPR029052">
    <property type="entry name" value="Metallo-depent_PP-like"/>
</dbReference>
<dbReference type="RefSeq" id="WP_115371569.1">
    <property type="nucleotide sequence ID" value="NZ_QASA01000001.1"/>
</dbReference>
<dbReference type="OrthoDB" id="9763616at2"/>
<dbReference type="EC" id="3.1.3.1" evidence="3"/>
<protein>
    <submittedName>
        <fullName evidence="3">Alkaline phosphatase</fullName>
        <ecNumber evidence="3">3.1.3.1</ecNumber>
    </submittedName>
</protein>
<dbReference type="AlphaFoldDB" id="A0A369QGP9"/>